<proteinExistence type="predicted"/>
<organism evidence="2 3">
    <name type="scientific">Sphaeroforma arctica JP610</name>
    <dbReference type="NCBI Taxonomy" id="667725"/>
    <lineage>
        <taxon>Eukaryota</taxon>
        <taxon>Ichthyosporea</taxon>
        <taxon>Ichthyophonida</taxon>
        <taxon>Sphaeroforma</taxon>
    </lineage>
</organism>
<evidence type="ECO:0000313" key="2">
    <source>
        <dbReference type="EMBL" id="KNC81141.1"/>
    </source>
</evidence>
<name>A0A0L0FX76_9EUKA</name>
<protein>
    <submittedName>
        <fullName evidence="2">Uncharacterized protein</fullName>
    </submittedName>
</protein>
<dbReference type="GeneID" id="25907027"/>
<dbReference type="AlphaFoldDB" id="A0A0L0FX76"/>
<keyword evidence="3" id="KW-1185">Reference proteome</keyword>
<feature type="compositionally biased region" description="Low complexity" evidence="1">
    <location>
        <begin position="35"/>
        <end position="58"/>
    </location>
</feature>
<reference evidence="2 3" key="1">
    <citation type="submission" date="2011-02" db="EMBL/GenBank/DDBJ databases">
        <title>The Genome Sequence of Sphaeroforma arctica JP610.</title>
        <authorList>
            <consortium name="The Broad Institute Genome Sequencing Platform"/>
            <person name="Russ C."/>
            <person name="Cuomo C."/>
            <person name="Young S.K."/>
            <person name="Zeng Q."/>
            <person name="Gargeya S."/>
            <person name="Alvarado L."/>
            <person name="Berlin A."/>
            <person name="Chapman S.B."/>
            <person name="Chen Z."/>
            <person name="Freedman E."/>
            <person name="Gellesch M."/>
            <person name="Goldberg J."/>
            <person name="Griggs A."/>
            <person name="Gujja S."/>
            <person name="Heilman E."/>
            <person name="Heiman D."/>
            <person name="Howarth C."/>
            <person name="Mehta T."/>
            <person name="Neiman D."/>
            <person name="Pearson M."/>
            <person name="Roberts A."/>
            <person name="Saif S."/>
            <person name="Shea T."/>
            <person name="Shenoy N."/>
            <person name="Sisk P."/>
            <person name="Stolte C."/>
            <person name="Sykes S."/>
            <person name="White J."/>
            <person name="Yandava C."/>
            <person name="Burger G."/>
            <person name="Gray M.W."/>
            <person name="Holland P.W.H."/>
            <person name="King N."/>
            <person name="Lang F.B.F."/>
            <person name="Roger A.J."/>
            <person name="Ruiz-Trillo I."/>
            <person name="Haas B."/>
            <person name="Nusbaum C."/>
            <person name="Birren B."/>
        </authorList>
    </citation>
    <scope>NUCLEOTIDE SEQUENCE [LARGE SCALE GENOMIC DNA]</scope>
    <source>
        <strain evidence="2 3">JP610</strain>
    </source>
</reference>
<evidence type="ECO:0000313" key="3">
    <source>
        <dbReference type="Proteomes" id="UP000054560"/>
    </source>
</evidence>
<dbReference type="Proteomes" id="UP000054560">
    <property type="component" value="Unassembled WGS sequence"/>
</dbReference>
<gene>
    <name evidence="2" type="ORF">SARC_06523</name>
</gene>
<feature type="region of interest" description="Disordered" evidence="1">
    <location>
        <begin position="28"/>
        <end position="58"/>
    </location>
</feature>
<dbReference type="RefSeq" id="XP_014155043.1">
    <property type="nucleotide sequence ID" value="XM_014299568.1"/>
</dbReference>
<evidence type="ECO:0000256" key="1">
    <source>
        <dbReference type="SAM" id="MobiDB-lite"/>
    </source>
</evidence>
<accession>A0A0L0FX76</accession>
<dbReference type="EMBL" id="KQ242065">
    <property type="protein sequence ID" value="KNC81141.1"/>
    <property type="molecule type" value="Genomic_DNA"/>
</dbReference>
<sequence length="201" mass="22804">MNDIPDVYDHATKLMDKENISRIHTFDLSGEIGPDESSSPSDVVVESSPPNFDTTSSSADDTLTWLRQNHTLKYMDKVRTEKDCKRGRNSELQVPFNKDSQDDHVLPWLEKMRRTRDVVFPCLREMKDIALKKRQKRWNDSKKIVKFEVGDIVNIMAHNSDTTVLTAKYIGSFIISVADKKSGTYEVNYVAGSSALNVGSD</sequence>